<dbReference type="PANTHER" id="PTHR11328:SF24">
    <property type="entry name" value="MAJOR FACILITATOR SUPERFAMILY (MFS) PROFILE DOMAIN-CONTAINING PROTEIN"/>
    <property type="match status" value="1"/>
</dbReference>
<dbReference type="AlphaFoldDB" id="A0A178IKN7"/>
<feature type="compositionally biased region" description="Pro residues" evidence="2">
    <location>
        <begin position="1"/>
        <end position="24"/>
    </location>
</feature>
<keyword evidence="3" id="KW-1133">Transmembrane helix</keyword>
<evidence type="ECO:0000256" key="3">
    <source>
        <dbReference type="SAM" id="Phobius"/>
    </source>
</evidence>
<organism evidence="4 5">
    <name type="scientific">Termitidicoccus mucosus</name>
    <dbReference type="NCBI Taxonomy" id="1184151"/>
    <lineage>
        <taxon>Bacteria</taxon>
        <taxon>Pseudomonadati</taxon>
        <taxon>Verrucomicrobiota</taxon>
        <taxon>Opitutia</taxon>
        <taxon>Opitutales</taxon>
        <taxon>Opitutaceae</taxon>
        <taxon>Termitidicoccus</taxon>
    </lineage>
</organism>
<keyword evidence="3" id="KW-0812">Transmembrane</keyword>
<proteinExistence type="inferred from homology"/>
<comment type="similarity">
    <text evidence="1">Belongs to the sodium:galactoside symporter (TC 2.A.2) family.</text>
</comment>
<gene>
    <name evidence="4" type="ORF">AW736_10470</name>
</gene>
<evidence type="ECO:0000256" key="2">
    <source>
        <dbReference type="SAM" id="MobiDB-lite"/>
    </source>
</evidence>
<evidence type="ECO:0000313" key="5">
    <source>
        <dbReference type="Proteomes" id="UP000078486"/>
    </source>
</evidence>
<keyword evidence="3" id="KW-0472">Membrane</keyword>
<dbReference type="OrthoDB" id="7584869at2"/>
<name>A0A178IKN7_9BACT</name>
<evidence type="ECO:0000313" key="4">
    <source>
        <dbReference type="EMBL" id="OAM89749.1"/>
    </source>
</evidence>
<feature type="transmembrane region" description="Helical" evidence="3">
    <location>
        <begin position="273"/>
        <end position="297"/>
    </location>
</feature>
<feature type="transmembrane region" description="Helical" evidence="3">
    <location>
        <begin position="222"/>
        <end position="242"/>
    </location>
</feature>
<dbReference type="EMBL" id="LRRQ01000076">
    <property type="protein sequence ID" value="OAM89749.1"/>
    <property type="molecule type" value="Genomic_DNA"/>
</dbReference>
<feature type="transmembrane region" description="Helical" evidence="3">
    <location>
        <begin position="120"/>
        <end position="139"/>
    </location>
</feature>
<reference evidence="4 5" key="1">
    <citation type="submission" date="2016-01" db="EMBL/GenBank/DDBJ databases">
        <title>High potential of lignocellulose degradation of a new Verrucomicrobia species.</title>
        <authorList>
            <person name="Wang Y."/>
            <person name="Shi Y."/>
            <person name="Qiu Z."/>
            <person name="Liu S."/>
            <person name="Yang H."/>
        </authorList>
    </citation>
    <scope>NUCLEOTIDE SEQUENCE [LARGE SCALE GENOMIC DNA]</scope>
    <source>
        <strain evidence="4 5">TSB47</strain>
    </source>
</reference>
<evidence type="ECO:0000256" key="1">
    <source>
        <dbReference type="ARBA" id="ARBA00009617"/>
    </source>
</evidence>
<feature type="region of interest" description="Disordered" evidence="2">
    <location>
        <begin position="1"/>
        <end position="40"/>
    </location>
</feature>
<dbReference type="PANTHER" id="PTHR11328">
    <property type="entry name" value="MAJOR FACILITATOR SUPERFAMILY DOMAIN-CONTAINING PROTEIN"/>
    <property type="match status" value="1"/>
</dbReference>
<dbReference type="GO" id="GO:0008643">
    <property type="term" value="P:carbohydrate transport"/>
    <property type="evidence" value="ECO:0007669"/>
    <property type="project" value="InterPro"/>
</dbReference>
<dbReference type="GO" id="GO:0015293">
    <property type="term" value="F:symporter activity"/>
    <property type="evidence" value="ECO:0007669"/>
    <property type="project" value="InterPro"/>
</dbReference>
<dbReference type="SUPFAM" id="SSF103473">
    <property type="entry name" value="MFS general substrate transporter"/>
    <property type="match status" value="1"/>
</dbReference>
<feature type="transmembrane region" description="Helical" evidence="3">
    <location>
        <begin position="342"/>
        <end position="361"/>
    </location>
</feature>
<feature type="compositionally biased region" description="Low complexity" evidence="2">
    <location>
        <begin position="25"/>
        <end position="40"/>
    </location>
</feature>
<dbReference type="RefSeq" id="WP_068770213.1">
    <property type="nucleotide sequence ID" value="NZ_CP109796.1"/>
</dbReference>
<dbReference type="Proteomes" id="UP000078486">
    <property type="component" value="Unassembled WGS sequence"/>
</dbReference>
<feature type="transmembrane region" description="Helical" evidence="3">
    <location>
        <begin position="367"/>
        <end position="387"/>
    </location>
</feature>
<dbReference type="InterPro" id="IPR036259">
    <property type="entry name" value="MFS_trans_sf"/>
</dbReference>
<dbReference type="GO" id="GO:0005886">
    <property type="term" value="C:plasma membrane"/>
    <property type="evidence" value="ECO:0007669"/>
    <property type="project" value="TreeGrafter"/>
</dbReference>
<evidence type="ECO:0008006" key="6">
    <source>
        <dbReference type="Google" id="ProtNLM"/>
    </source>
</evidence>
<dbReference type="InterPro" id="IPR039672">
    <property type="entry name" value="MFS_2"/>
</dbReference>
<keyword evidence="5" id="KW-1185">Reference proteome</keyword>
<feature type="transmembrane region" description="Helical" evidence="3">
    <location>
        <begin position="408"/>
        <end position="432"/>
    </location>
</feature>
<feature type="transmembrane region" description="Helical" evidence="3">
    <location>
        <begin position="452"/>
        <end position="473"/>
    </location>
</feature>
<accession>A0A178IKN7</accession>
<feature type="transmembrane region" description="Helical" evidence="3">
    <location>
        <begin position="188"/>
        <end position="210"/>
    </location>
</feature>
<feature type="transmembrane region" description="Helical" evidence="3">
    <location>
        <begin position="145"/>
        <end position="167"/>
    </location>
</feature>
<protein>
    <recommendedName>
        <fullName evidence="6">MFS transporter</fullName>
    </recommendedName>
</protein>
<dbReference type="Pfam" id="PF13347">
    <property type="entry name" value="MFS_2"/>
    <property type="match status" value="1"/>
</dbReference>
<comment type="caution">
    <text evidence="4">The sequence shown here is derived from an EMBL/GenBank/DDBJ whole genome shotgun (WGS) entry which is preliminary data.</text>
</comment>
<feature type="transmembrane region" description="Helical" evidence="3">
    <location>
        <begin position="317"/>
        <end position="335"/>
    </location>
</feature>
<sequence>MPQDPPIPPSAPSTPVPANSPPAATPSHAPRGVAAAATPASEKTTWRERIGFATGTLPFNFGASGINTIAYPIYNIILGMNPALIGVVLGLSRVLDAVLDPVIGSASDNFRSKWGRRRPFIAVGAVLCAIAFPLIWMVPSDWKGWWAFGYFLVAMLVFYAAFAVYAVPYLTLGFELSADSNERVRIHAVRAIVSKLTFFIIPWVFPLAQWKIFGSPAAGMRALGLVIGALFIVLAIPTVLLTRERFAKNAARQEKVRLLPGLKMTFRNRPFRYLVGIVLGMIISDNIVRTMGTHINVYYVFGGDKTAGSVMQASSQTFYAFAGLAGVMVVAPLATRFGKLRVIRVCLVCGIAAAVSQFFFYNREYPWLQFVSMLLLAPSFSGFWVLIDPMKADTADFDEYKTGLRREGTYAAVATWIEKTTLTAAIFLFGAALDWSGFRAELGGAQTEGSLLVMRLLFSAGPALVMLGSFALAMRYPLDDDALAAMQGELTRRRSENAAMPLANSLPKPQ</sequence>
<dbReference type="Gene3D" id="1.20.1250.20">
    <property type="entry name" value="MFS general substrate transporter like domains"/>
    <property type="match status" value="1"/>
</dbReference>